<dbReference type="Proteomes" id="UP000326759">
    <property type="component" value="Unassembled WGS sequence"/>
</dbReference>
<proteinExistence type="inferred from homology"/>
<dbReference type="PROSITE" id="PS00135">
    <property type="entry name" value="TRYPSIN_SER"/>
    <property type="match status" value="1"/>
</dbReference>
<keyword evidence="4" id="KW-0720">Serine protease</keyword>
<keyword evidence="1" id="KW-1015">Disulfide bond</keyword>
<sequence>NLIFGSQDGSLLISEATEKFTHRHGGYPKFSSVYRIDGEGKETSCGKREVYHSPPKNTPNEPMPKIVGGVPAPYGAYPWTVHIENLNFEGFEHACGGTIISEFFIVTAAHCLHGLSYREVRVKVGDFDTKLKDPAEKTYETETWKVHPDFQKGGYYKNDIAVLKVKPFLGKGITFNEFISPACLPLENGHYPAGTWCYVSGWGLTKSNALYPSNLLQAATVPLIPKRICQNKRVYGSRRFQEGMMCAGYLQGKIDACGGDSGGPLVCDVGGNILIENYHTKEIKQLIFTYFKSMAIRANYNIKISFALQEASHYLE</sequence>
<dbReference type="PRINTS" id="PR00722">
    <property type="entry name" value="CHYMOTRYPSIN"/>
</dbReference>
<dbReference type="PROSITE" id="PS50240">
    <property type="entry name" value="TRYPSIN_DOM"/>
    <property type="match status" value="1"/>
</dbReference>
<feature type="non-terminal residue" evidence="6">
    <location>
        <position position="1"/>
    </location>
</feature>
<dbReference type="PANTHER" id="PTHR24252:SF27">
    <property type="entry name" value="TRANSMEMBRANE PROTEASE SERINE 3-LIKE"/>
    <property type="match status" value="1"/>
</dbReference>
<dbReference type="CDD" id="cd00190">
    <property type="entry name" value="Tryp_SPc"/>
    <property type="match status" value="1"/>
</dbReference>
<comment type="similarity">
    <text evidence="3">Belongs to the peptidase S1 family. CLIP subfamily.</text>
</comment>
<evidence type="ECO:0000313" key="7">
    <source>
        <dbReference type="Proteomes" id="UP000326759"/>
    </source>
</evidence>
<keyword evidence="6" id="KW-0472">Membrane</keyword>
<dbReference type="PROSITE" id="PS00134">
    <property type="entry name" value="TRYPSIN_HIS"/>
    <property type="match status" value="1"/>
</dbReference>
<evidence type="ECO:0000256" key="2">
    <source>
        <dbReference type="ARBA" id="ARBA00023180"/>
    </source>
</evidence>
<dbReference type="InterPro" id="IPR018114">
    <property type="entry name" value="TRYPSIN_HIS"/>
</dbReference>
<dbReference type="SMART" id="SM00020">
    <property type="entry name" value="Tryp_SPc"/>
    <property type="match status" value="1"/>
</dbReference>
<accession>A0A5N5SNM7</accession>
<evidence type="ECO:0000256" key="3">
    <source>
        <dbReference type="ARBA" id="ARBA00024195"/>
    </source>
</evidence>
<dbReference type="AlphaFoldDB" id="A0A5N5SNM7"/>
<keyword evidence="6" id="KW-0812">Transmembrane</keyword>
<feature type="domain" description="Peptidase S1" evidence="5">
    <location>
        <begin position="66"/>
        <end position="316"/>
    </location>
</feature>
<dbReference type="FunFam" id="2.40.10.10:FF:000002">
    <property type="entry name" value="Transmembrane protease serine"/>
    <property type="match status" value="1"/>
</dbReference>
<name>A0A5N5SNM7_9CRUS</name>
<organism evidence="6 7">
    <name type="scientific">Armadillidium nasatum</name>
    <dbReference type="NCBI Taxonomy" id="96803"/>
    <lineage>
        <taxon>Eukaryota</taxon>
        <taxon>Metazoa</taxon>
        <taxon>Ecdysozoa</taxon>
        <taxon>Arthropoda</taxon>
        <taxon>Crustacea</taxon>
        <taxon>Multicrustacea</taxon>
        <taxon>Malacostraca</taxon>
        <taxon>Eumalacostraca</taxon>
        <taxon>Peracarida</taxon>
        <taxon>Isopoda</taxon>
        <taxon>Oniscidea</taxon>
        <taxon>Crinocheta</taxon>
        <taxon>Armadillidiidae</taxon>
        <taxon>Armadillidium</taxon>
    </lineage>
</organism>
<keyword evidence="2" id="KW-0325">Glycoprotein</keyword>
<dbReference type="InterPro" id="IPR001314">
    <property type="entry name" value="Peptidase_S1A"/>
</dbReference>
<keyword evidence="4" id="KW-0378">Hydrolase</keyword>
<dbReference type="Pfam" id="PF00089">
    <property type="entry name" value="Trypsin"/>
    <property type="match status" value="1"/>
</dbReference>
<reference evidence="6 7" key="1">
    <citation type="journal article" date="2019" name="PLoS Biol.">
        <title>Sex chromosomes control vertical transmission of feminizing Wolbachia symbionts in an isopod.</title>
        <authorList>
            <person name="Becking T."/>
            <person name="Chebbi M.A."/>
            <person name="Giraud I."/>
            <person name="Moumen B."/>
            <person name="Laverre T."/>
            <person name="Caubet Y."/>
            <person name="Peccoud J."/>
            <person name="Gilbert C."/>
            <person name="Cordaux R."/>
        </authorList>
    </citation>
    <scope>NUCLEOTIDE SEQUENCE [LARGE SCALE GENOMIC DNA]</scope>
    <source>
        <strain evidence="6">ANa2</strain>
        <tissue evidence="6">Whole body excluding digestive tract and cuticle</tissue>
    </source>
</reference>
<protein>
    <submittedName>
        <fullName evidence="6">Transmembrane protease serine 3</fullName>
    </submittedName>
</protein>
<comment type="caution">
    <text evidence="6">The sequence shown here is derived from an EMBL/GenBank/DDBJ whole genome shotgun (WGS) entry which is preliminary data.</text>
</comment>
<dbReference type="Gene3D" id="2.40.10.10">
    <property type="entry name" value="Trypsin-like serine proteases"/>
    <property type="match status" value="2"/>
</dbReference>
<dbReference type="InterPro" id="IPR009003">
    <property type="entry name" value="Peptidase_S1_PA"/>
</dbReference>
<evidence type="ECO:0000256" key="4">
    <source>
        <dbReference type="RuleBase" id="RU363034"/>
    </source>
</evidence>
<dbReference type="InterPro" id="IPR043504">
    <property type="entry name" value="Peptidase_S1_PA_chymotrypsin"/>
</dbReference>
<dbReference type="GO" id="GO:0004252">
    <property type="term" value="F:serine-type endopeptidase activity"/>
    <property type="evidence" value="ECO:0007669"/>
    <property type="project" value="InterPro"/>
</dbReference>
<evidence type="ECO:0000313" key="6">
    <source>
        <dbReference type="EMBL" id="KAB7495199.1"/>
    </source>
</evidence>
<keyword evidence="7" id="KW-1185">Reference proteome</keyword>
<dbReference type="GO" id="GO:0006508">
    <property type="term" value="P:proteolysis"/>
    <property type="evidence" value="ECO:0007669"/>
    <property type="project" value="UniProtKB-KW"/>
</dbReference>
<keyword evidence="4 6" id="KW-0645">Protease</keyword>
<dbReference type="EMBL" id="SEYY01022919">
    <property type="protein sequence ID" value="KAB7495199.1"/>
    <property type="molecule type" value="Genomic_DNA"/>
</dbReference>
<dbReference type="InterPro" id="IPR033116">
    <property type="entry name" value="TRYPSIN_SER"/>
</dbReference>
<evidence type="ECO:0000259" key="5">
    <source>
        <dbReference type="PROSITE" id="PS50240"/>
    </source>
</evidence>
<gene>
    <name evidence="6" type="primary">TMPRSS3</name>
    <name evidence="6" type="ORF">Anas_03655</name>
</gene>
<dbReference type="InterPro" id="IPR001254">
    <property type="entry name" value="Trypsin_dom"/>
</dbReference>
<dbReference type="PANTHER" id="PTHR24252">
    <property type="entry name" value="ACROSIN-RELATED"/>
    <property type="match status" value="1"/>
</dbReference>
<dbReference type="FunFam" id="2.40.10.10:FF:000068">
    <property type="entry name" value="transmembrane protease serine 2"/>
    <property type="match status" value="1"/>
</dbReference>
<dbReference type="OrthoDB" id="5979691at2759"/>
<dbReference type="SUPFAM" id="SSF50494">
    <property type="entry name" value="Trypsin-like serine proteases"/>
    <property type="match status" value="1"/>
</dbReference>
<evidence type="ECO:0000256" key="1">
    <source>
        <dbReference type="ARBA" id="ARBA00023157"/>
    </source>
</evidence>